<dbReference type="InterPro" id="IPR005502">
    <property type="entry name" value="Ribosyl_crysJ1"/>
</dbReference>
<comment type="function">
    <text evidence="3">May act as a GTPase-activating protein for Rab family protein(s).</text>
</comment>
<dbReference type="FunFam" id="1.10.8.270:FF:000016">
    <property type="entry name" value="TBC1 domain family member 2A"/>
    <property type="match status" value="1"/>
</dbReference>
<evidence type="ECO:0000256" key="1">
    <source>
        <dbReference type="ARBA" id="ARBA00010702"/>
    </source>
</evidence>
<feature type="compositionally biased region" description="Basic and acidic residues" evidence="5">
    <location>
        <begin position="24"/>
        <end position="34"/>
    </location>
</feature>
<feature type="compositionally biased region" description="Basic and acidic residues" evidence="5">
    <location>
        <begin position="1270"/>
        <end position="1279"/>
    </location>
</feature>
<feature type="compositionally biased region" description="Basic and acidic residues" evidence="5">
    <location>
        <begin position="732"/>
        <end position="742"/>
    </location>
</feature>
<dbReference type="GeneTree" id="ENSGT00940000154927"/>
<dbReference type="PANTHER" id="PTHR16222:SF23">
    <property type="entry name" value="INACTIVE ADP-RIBOSYLTRANSFERASE ARH2"/>
    <property type="match status" value="1"/>
</dbReference>
<dbReference type="PROSITE" id="PS50086">
    <property type="entry name" value="TBC_RABGAP"/>
    <property type="match status" value="1"/>
</dbReference>
<dbReference type="Ensembl" id="ENSMPUT00000009945.1">
    <property type="protein sequence ID" value="ENSMPUP00000009786.1"/>
    <property type="gene ID" value="ENSMPUG00000009861.1"/>
</dbReference>
<dbReference type="FunFam" id="1.10.472.80:FF:000029">
    <property type="entry name" value="Growth hormone-regulated TBC protein 1"/>
    <property type="match status" value="1"/>
</dbReference>
<dbReference type="eggNOG" id="KOG2058">
    <property type="taxonomic scope" value="Eukaryota"/>
</dbReference>
<dbReference type="EMBL" id="AEYP01019273">
    <property type="status" value="NOT_ANNOTATED_CDS"/>
    <property type="molecule type" value="Genomic_DNA"/>
</dbReference>
<dbReference type="GO" id="GO:0016799">
    <property type="term" value="F:hydrolase activity, hydrolyzing N-glycosyl compounds"/>
    <property type="evidence" value="ECO:0007669"/>
    <property type="project" value="UniProtKB-ARBA"/>
</dbReference>
<dbReference type="InParanoid" id="M3YEM9"/>
<accession>M3YEM9</accession>
<feature type="compositionally biased region" description="Polar residues" evidence="5">
    <location>
        <begin position="1322"/>
        <end position="1332"/>
    </location>
</feature>
<evidence type="ECO:0000313" key="7">
    <source>
        <dbReference type="Ensembl" id="ENSMPUP00000009786.1"/>
    </source>
</evidence>
<dbReference type="Pfam" id="PF00566">
    <property type="entry name" value="RabGAP-TBC"/>
    <property type="match status" value="1"/>
</dbReference>
<dbReference type="SUPFAM" id="SSF47923">
    <property type="entry name" value="Ypt/Rab-GAP domain of gyp1p"/>
    <property type="match status" value="2"/>
</dbReference>
<dbReference type="InterPro" id="IPR050792">
    <property type="entry name" value="ADP-ribosylglycohydrolase"/>
</dbReference>
<feature type="region of interest" description="Disordered" evidence="5">
    <location>
        <begin position="1676"/>
        <end position="1834"/>
    </location>
</feature>
<feature type="compositionally biased region" description="Polar residues" evidence="5">
    <location>
        <begin position="1354"/>
        <end position="1365"/>
    </location>
</feature>
<feature type="compositionally biased region" description="Polar residues" evidence="5">
    <location>
        <begin position="562"/>
        <end position="575"/>
    </location>
</feature>
<evidence type="ECO:0000256" key="5">
    <source>
        <dbReference type="SAM" id="MobiDB-lite"/>
    </source>
</evidence>
<feature type="region of interest" description="Disordered" evidence="5">
    <location>
        <begin position="21"/>
        <end position="51"/>
    </location>
</feature>
<feature type="region of interest" description="Disordered" evidence="5">
    <location>
        <begin position="732"/>
        <end position="757"/>
    </location>
</feature>
<dbReference type="EMBL" id="AEYP01019274">
    <property type="status" value="NOT_ANNOTATED_CDS"/>
    <property type="molecule type" value="Genomic_DNA"/>
</dbReference>
<feature type="compositionally biased region" description="Polar residues" evidence="5">
    <location>
        <begin position="1284"/>
        <end position="1293"/>
    </location>
</feature>
<keyword evidence="2" id="KW-0343">GTPase activation</keyword>
<feature type="region of interest" description="Disordered" evidence="5">
    <location>
        <begin position="895"/>
        <end position="929"/>
    </location>
</feature>
<dbReference type="Gene3D" id="1.10.8.270">
    <property type="entry name" value="putative rabgap domain of human tbc1 domain family member 14 like domains"/>
    <property type="match status" value="1"/>
</dbReference>
<evidence type="ECO:0000256" key="3">
    <source>
        <dbReference type="ARBA" id="ARBA00043879"/>
    </source>
</evidence>
<feature type="region of interest" description="Disordered" evidence="5">
    <location>
        <begin position="1524"/>
        <end position="1602"/>
    </location>
</feature>
<dbReference type="Pfam" id="PF03747">
    <property type="entry name" value="ADP_ribosyl_GH"/>
    <property type="match status" value="1"/>
</dbReference>
<comment type="similarity">
    <text evidence="1">Belongs to the ADP-ribosylglycohydrolase family.</text>
</comment>
<dbReference type="InterPro" id="IPR035969">
    <property type="entry name" value="Rab-GAP_TBC_sf"/>
</dbReference>
<sequence>MEKFKAAMLLGAVGDALGHRHAHKDNSASRKKVQEGLQTSGSLDQRPLSPETWPVSDNTIMHLTTAGALTTGMPSAAGSKIAQEQHFEKLTFLLQNELLWAFCLLYADVGWDACGGFVSGLVFAETEREGGEGLKHKTVAILFLNLALDLWLPSSLGSGRSRNPRSLPHDPTRQAGGAGGTWPVLTWVELWVLSGLCCVARVKPVQAIHPQGATTVGGRSPEASSSSAHVGPRTLSFPDYWCLDDLYREMVRRYVEVLEKLPEHWADPATLEGCSQLKPDNYLLAWHTPFNEKGLRSTGGQLGLPGATADTQASIHTSPGFILRITLDCLPFKLVFHQSQESSRCCHHPPPGEMAQASVSMWEGSAVACRHTLGPRDPGTAPSLRGKPSPFPVAPHQAGLMHTQGTFRSEYQEHWFYFEAKWQFYLEERKISDDSGSKAVFPDRYDAEERDKAYRKWSSEGRGGRRGHDAPMIAYDALLGAGDSWTELCHRAMCHGGESGATGTIAGCLFGLLHGLDGVPADLYEDLEHREELSRLGEALYRLSTEENRDLHARKTRPRPGSSCTMASAGSSGTHPSGRGFPQWGVGQQPEPWEVCPHSSKHGKTCGSEKPVDVQALRKKVSSVTCGPAARAVLSSLLLYITDLQDRPPEPLPARRAEGGESRASHSPESQDAHRRPTCFQLLQAKFMGTGREFRLKKAREVGRLISKDKQGPGRSLVTATINKLLDKAREGAGHPMQDREPPPSQKPRQGLPAGKGTVKNILKMFLAAEKKEFCEEPTAAKGPLPKPTKRGSMLSKLREKFEQSGCLCSEAGVLPLRTEGRKKKNLVSKKTHRPETRTLSTATIASTCLGTPLARFLACTAEPVLAFNIATVVCGPRSWLSHCAKISHSRQRHVLRGGTGTSPSMGVIGDGQGQPSGEPTQPPAPWATALGDSLEMAFLGEGTKPIPGLAPSPASHRGGPLPGHEPAGSLLKPASPARARAMGGDGTGSPPAGDTVQHTMAPGEAGPGLWQELQNTGAGVAPKFALTVCSSEDETEGVGLGSEEDLQFALQETFPEQKEAGHIPPLPAPAVQALQGTQSALESPQITVTRLVTYQVPPAPATPPQAGASPHVTVPRLDTCATPPQAVVSPYVTVPRLDTCQVPPAPATLHQASGGGDRSSSLLSSEGKGRGGFENARGAFPMGTGSENIRAASTVGGPLQVLSVPPARGATSMGQDLPAAAPQQCPTQGMANTHGFGDSKELQHPEGRAGEDVSEPACKKHQWPASGDRLVHGRDTPWHHPMTSGNRQTGDSPSVPDHQRELPTQAGHPVGVSAALGATPSDRTQSDSSTTGEEKILCGHELGGLPRGDSAQPGEQATGSTSPGLGSDSPAPLIERPQPAPGAPRREAATRATESHTAPAAGSVLKSVDSVARGRDLAQEPGGCPLPAFPSLAAVALTQASSPPHSSAPTRCSEHLLESSTRVGLGQRWPEPPESPATVPLQAADTPLRPAEPRVSVVAESKASVVAGGRGVPVVHGSPCGGVMTRIPGGAPPTPLGSAAVEPPPSGNQQAEEDKHVLPKEQVPPGAGAPCQPPPPGAAGGQWVGGALQKGPDPPAHSPSVSLMRAGVQDRVEVGDRHQPRVGQGALEEGAAGPVRLDGPPDRGVALWGQKPGPQAIKKGQTQPREVKVGRGAEVGATEVGTGHPCTGKVPEHAQGQRARPAERPPWGHSAQAGKNQEPSPPEKPGHPAQAQAGRTAPHIAAGPADSSSEAASAVGGRRRSCRPAPRGSQAEAGAPHQVAESQPMVGRSPWSSGPEPAPGSTGPTPKPGGCEMPCAPAQEGPPEAPEAESGAWEHVRRGRLAHFAKYRAQSFSDQRSFDLSFRPTTIRANDTFELPKGRLRYPARCAVGEFLLVKTPRSPPGSQAGGGWGSVLQVQREKHRNEGVLPAGQTLLLLLLCSKVDKAVTFHPQNRSYHSIFSLKCSLHVFREVVFLFLLLFSKTTLGMRRAEAAKAFTKDKSILNLPPTSHHLSKPKCTTALAGLPGSRARLEPRPQSESAAGRNGAGPQWAGPRGARARETLSGAHGFLSSWGRRVDPYGFERPEDFDYAAYEEFASAYLVVLTRRAIKWSKLLKGRGRVQRSSTDRGPDLGWGAGRQDGRSFLLNHTAPQAFPLWPCGWGLSASARLRRAARTSGSTAHSLSVKRYIRKGIPLEHRARIWMGVSGAQAQMDQNPGYYQRLLQGEHDDRLEEAIRTAQNDFLKPSYSNVLRVNFPVDMNRTFPDNVKFRKSADPCLQKTLYNVLLAYGRHNQGVGYCQGMNFVAGYLILVTQSEEEAFWLLDALVGRILPDYYSPAMLGLKTDQEVLGELVRTKLPAVAALMDGHGVLWPLVVSRWFICLFVDILPVETVLRIWDCLFNEGSKIIFRVALTLIKQHQAFILEGTSVVDICERFKAITRGSFVTECHTFMQKIFSEPGSLSMATISRLRASCRARLLAQG</sequence>
<dbReference type="SUPFAM" id="SSF101478">
    <property type="entry name" value="ADP-ribosylglycohydrolase"/>
    <property type="match status" value="1"/>
</dbReference>
<dbReference type="OMA" id="DTCKVQP"/>
<feature type="region of interest" description="Disordered" evidence="5">
    <location>
        <begin position="1145"/>
        <end position="1191"/>
    </location>
</feature>
<feature type="domain" description="Rab-GAP TBC" evidence="6">
    <location>
        <begin position="2190"/>
        <end position="2400"/>
    </location>
</feature>
<dbReference type="GO" id="GO:0005096">
    <property type="term" value="F:GTPase activator activity"/>
    <property type="evidence" value="ECO:0007669"/>
    <property type="project" value="UniProtKB-KW"/>
</dbReference>
<feature type="region of interest" description="Disordered" evidence="5">
    <location>
        <begin position="941"/>
        <end position="1005"/>
    </location>
</feature>
<evidence type="ECO:0000256" key="4">
    <source>
        <dbReference type="ARBA" id="ARBA00070878"/>
    </source>
</evidence>
<evidence type="ECO:0000259" key="6">
    <source>
        <dbReference type="PROSITE" id="PS50086"/>
    </source>
</evidence>
<dbReference type="EMBL" id="AEYP01019272">
    <property type="status" value="NOT_ANNOTATED_CDS"/>
    <property type="molecule type" value="Genomic_DNA"/>
</dbReference>
<dbReference type="PANTHER" id="PTHR16222">
    <property type="entry name" value="ADP-RIBOSYLGLYCOHYDROLASE"/>
    <property type="match status" value="1"/>
</dbReference>
<evidence type="ECO:0000256" key="2">
    <source>
        <dbReference type="ARBA" id="ARBA00022468"/>
    </source>
</evidence>
<dbReference type="Gene3D" id="1.10.472.80">
    <property type="entry name" value="Ypt/Rab-GAP domain of gyp1p, domain 3"/>
    <property type="match status" value="1"/>
</dbReference>
<feature type="region of interest" description="Disordered" evidence="5">
    <location>
        <begin position="2023"/>
        <end position="2056"/>
    </location>
</feature>
<dbReference type="InterPro" id="IPR036705">
    <property type="entry name" value="Ribosyl_crysJ1_sf"/>
</dbReference>
<feature type="region of interest" description="Disordered" evidence="5">
    <location>
        <begin position="1207"/>
        <end position="1408"/>
    </location>
</feature>
<feature type="compositionally biased region" description="Basic and acidic residues" evidence="5">
    <location>
        <begin position="1238"/>
        <end position="1252"/>
    </location>
</feature>
<name>M3YEM9_MUSPF</name>
<dbReference type="Gene3D" id="1.10.4080.10">
    <property type="entry name" value="ADP-ribosylation/Crystallin J1"/>
    <property type="match status" value="2"/>
</dbReference>
<feature type="region of interest" description="Disordered" evidence="5">
    <location>
        <begin position="646"/>
        <end position="675"/>
    </location>
</feature>
<dbReference type="InterPro" id="IPR000195">
    <property type="entry name" value="Rab-GAP-TBC_dom"/>
</dbReference>
<feature type="region of interest" description="Disordered" evidence="5">
    <location>
        <begin position="1618"/>
        <end position="1638"/>
    </location>
</feature>
<feature type="compositionally biased region" description="Low complexity" evidence="5">
    <location>
        <begin position="1800"/>
        <end position="1834"/>
    </location>
</feature>
<proteinExistence type="inferred from homology"/>
<organism evidence="7">
    <name type="scientific">Mustela putorius furo</name>
    <name type="common">European domestic ferret</name>
    <name type="synonym">Mustela furo</name>
    <dbReference type="NCBI Taxonomy" id="9669"/>
    <lineage>
        <taxon>Eukaryota</taxon>
        <taxon>Metazoa</taxon>
        <taxon>Chordata</taxon>
        <taxon>Craniata</taxon>
        <taxon>Vertebrata</taxon>
        <taxon>Euteleostomi</taxon>
        <taxon>Mammalia</taxon>
        <taxon>Eutheria</taxon>
        <taxon>Laurasiatheria</taxon>
        <taxon>Carnivora</taxon>
        <taxon>Caniformia</taxon>
        <taxon>Musteloidea</taxon>
        <taxon>Mustelidae</taxon>
        <taxon>Mustelinae</taxon>
        <taxon>Mustela</taxon>
    </lineage>
</organism>
<dbReference type="SMART" id="SM00164">
    <property type="entry name" value="TBC"/>
    <property type="match status" value="1"/>
</dbReference>
<reference evidence="7" key="1">
    <citation type="submission" date="2024-06" db="UniProtKB">
        <authorList>
            <consortium name="Ensembl"/>
        </authorList>
    </citation>
    <scope>IDENTIFICATION</scope>
</reference>
<protein>
    <recommendedName>
        <fullName evidence="4">Growth hormone-regulated TBC protein 1</fullName>
    </recommendedName>
</protein>
<dbReference type="HOGENOM" id="CLU_230418_0_0_1"/>
<dbReference type="STRING" id="9669.ENSMPUP00000009786"/>
<feature type="region of interest" description="Disordered" evidence="5">
    <location>
        <begin position="549"/>
        <end position="608"/>
    </location>
</feature>